<comment type="similarity">
    <text evidence="2 9">Belongs to the Mediator complex subunit 5 family.</text>
</comment>
<evidence type="ECO:0000256" key="9">
    <source>
        <dbReference type="RuleBase" id="RU364142"/>
    </source>
</evidence>
<reference evidence="11 12" key="1">
    <citation type="submission" date="2024-06" db="EMBL/GenBank/DDBJ databases">
        <title>Complete genome of Phlyctema vagabunda strain 19-DSS-EL-015.</title>
        <authorList>
            <person name="Fiorenzani C."/>
        </authorList>
    </citation>
    <scope>NUCLEOTIDE SEQUENCE [LARGE SCALE GENOMIC DNA]</scope>
    <source>
        <strain evidence="11 12">19-DSS-EL-015</strain>
    </source>
</reference>
<comment type="function">
    <text evidence="9">Component of the Mediator complex, a coactivator involved in the regulated transcription of nearly all RNA polymerase II-dependent genes. Mediator functions as a bridge to convey information from gene-specific regulatory proteins to the basal RNA polymerase II transcription machinery. Mediator is recruited to promoters by direct interactions with regulatory proteins and serves as a scaffold for the assembly of a functional preinitiation complex with RNA polymerase II and the general transcription factors.</text>
</comment>
<evidence type="ECO:0000256" key="1">
    <source>
        <dbReference type="ARBA" id="ARBA00004123"/>
    </source>
</evidence>
<dbReference type="Pfam" id="PF08689">
    <property type="entry name" value="Med5"/>
    <property type="match status" value="1"/>
</dbReference>
<dbReference type="PANTHER" id="PTHR35784">
    <property type="entry name" value="MEDIATOR OF RNA POLYMERASE II TRANSCRIPTION SUBUNIT 5"/>
    <property type="match status" value="1"/>
</dbReference>
<evidence type="ECO:0000256" key="5">
    <source>
        <dbReference type="ARBA" id="ARBA00023159"/>
    </source>
</evidence>
<dbReference type="InterPro" id="IPR014801">
    <property type="entry name" value="Mediator_Med5_fun"/>
</dbReference>
<keyword evidence="6 9" id="KW-0804">Transcription</keyword>
<dbReference type="Proteomes" id="UP001629113">
    <property type="component" value="Unassembled WGS sequence"/>
</dbReference>
<feature type="region of interest" description="Disordered" evidence="10">
    <location>
        <begin position="96"/>
        <end position="119"/>
    </location>
</feature>
<evidence type="ECO:0000256" key="4">
    <source>
        <dbReference type="ARBA" id="ARBA00023015"/>
    </source>
</evidence>
<dbReference type="EMBL" id="JBFCZG010000001">
    <property type="protein sequence ID" value="KAL3427925.1"/>
    <property type="molecule type" value="Genomic_DNA"/>
</dbReference>
<keyword evidence="4 9" id="KW-0805">Transcription regulation</keyword>
<evidence type="ECO:0000256" key="2">
    <source>
        <dbReference type="ARBA" id="ARBA00008782"/>
    </source>
</evidence>
<evidence type="ECO:0000256" key="7">
    <source>
        <dbReference type="ARBA" id="ARBA00023242"/>
    </source>
</evidence>
<dbReference type="PANTHER" id="PTHR35784:SF1">
    <property type="entry name" value="MEDIATOR OF RNA POLYMERASE II TRANSCRIPTION SUBUNIT 5"/>
    <property type="match status" value="1"/>
</dbReference>
<organism evidence="11 12">
    <name type="scientific">Phlyctema vagabunda</name>
    <dbReference type="NCBI Taxonomy" id="108571"/>
    <lineage>
        <taxon>Eukaryota</taxon>
        <taxon>Fungi</taxon>
        <taxon>Dikarya</taxon>
        <taxon>Ascomycota</taxon>
        <taxon>Pezizomycotina</taxon>
        <taxon>Leotiomycetes</taxon>
        <taxon>Helotiales</taxon>
        <taxon>Dermateaceae</taxon>
        <taxon>Phlyctema</taxon>
    </lineage>
</organism>
<keyword evidence="7 9" id="KW-0539">Nucleus</keyword>
<evidence type="ECO:0000256" key="6">
    <source>
        <dbReference type="ARBA" id="ARBA00023163"/>
    </source>
</evidence>
<evidence type="ECO:0000313" key="12">
    <source>
        <dbReference type="Proteomes" id="UP001629113"/>
    </source>
</evidence>
<evidence type="ECO:0000256" key="3">
    <source>
        <dbReference type="ARBA" id="ARBA00020628"/>
    </source>
</evidence>
<keyword evidence="5 9" id="KW-0010">Activator</keyword>
<evidence type="ECO:0000313" key="11">
    <source>
        <dbReference type="EMBL" id="KAL3427925.1"/>
    </source>
</evidence>
<proteinExistence type="inferred from homology"/>
<evidence type="ECO:0000256" key="8">
    <source>
        <dbReference type="ARBA" id="ARBA00031256"/>
    </source>
</evidence>
<sequence>MAAAVWSQFLSHSLATRLEADTFSSYVQILSTKHPLSGSHICEIFLRPAPENEISLDPRIPRYLQVLLGLDLVDTPGILRALGKYSSFRKDPDGGVGAPGTAATANGAQNATAKSGKGKGRWSSSYAAEEMLFYRLAKHVSSGAGPRNTQDAVESILVAISWMDMVAAAVHGDETLGLGNHAQEMGAATVALGTLIVALTESQKILGAFRGGCPKGTGKALSKSLALFIPLLVQSAPQSAARLEMFRSQTLVAIEPLDKKEQADRKEIDEILDETIGMGGVENLVVQDLPTMNSRAGLYIYLNALLVERPLIDDNAIFAYLQNRYQVDIQTTVVDLILASFDILANATFRNEGTQTTTILRSFLINKIPILLTTLCTNLFPPLTSEYCITEALSHVDTNAFPTLSSLFDEASNNNMFSDSVRQDFCFACCLHGLIAESSIETLLGDIPMQSLPAGGRYAKEDLVQQCLSDPERAERLIDEMEHMDGNVGAVCQAITQVIGHLCSNKETMSLKSLCSKLAQKPSSLDVMLLFDKPTTILQPICELLDNWRYDEDQGEYQPVYEEFGAILLLVLAFVHRYNLSPVDLGIRAPDSFVTKLLNQGHLSRASDTLTEQEQSHLDGWIKGLFDNESGGLTDDLMGSCPPQDFYLLVPTLFHHIVIACSTNNLSDEGLKGGLEYLVDTFLLPSLVGAITWLASHLWESRSSEATSILQILSALILTPTSISSEASTTFPAILNIIAKPLEHSLRWLQKAEPTRQDVEPLSRKLKNNLGWQRRGGSEHTELEAWTATQGGGMAASIKQTMQNLVQWGLNPGINIMPASYTHRQILTALKLLGAKRLLQTIIFEAQAQTETGNGSVIIDIATSLIAAPCSVSESIRAAETAMNMLDDTPAVQPLQRRITLREALKVEADKSPKTHKTDQAQAETIVRLFRRVEAQLLVPQPVMGVGVGVGVNIGVGVVHVHDAMGLDDSALQMDTNAEHQQSIDAVIAGADQDLMSGLGLEMGGDGNDLLDSFGGDSGMGF</sequence>
<evidence type="ECO:0000256" key="10">
    <source>
        <dbReference type="SAM" id="MobiDB-lite"/>
    </source>
</evidence>
<feature type="compositionally biased region" description="Low complexity" evidence="10">
    <location>
        <begin position="99"/>
        <end position="119"/>
    </location>
</feature>
<comment type="subcellular location">
    <subcellularLocation>
        <location evidence="1 9">Nucleus</location>
    </subcellularLocation>
</comment>
<comment type="subunit">
    <text evidence="9">Component of the Mediator complex.</text>
</comment>
<comment type="caution">
    <text evidence="11">The sequence shown here is derived from an EMBL/GenBank/DDBJ whole genome shotgun (WGS) entry which is preliminary data.</text>
</comment>
<accession>A0ABR4PXI0</accession>
<keyword evidence="12" id="KW-1185">Reference proteome</keyword>
<name>A0ABR4PXI0_9HELO</name>
<gene>
    <name evidence="9" type="primary">MED5</name>
    <name evidence="11" type="ORF">PVAG01_01434</name>
</gene>
<protein>
    <recommendedName>
        <fullName evidence="3 9">Mediator of RNA polymerase II transcription subunit 5</fullName>
    </recommendedName>
    <alternativeName>
        <fullName evidence="8 9">Mediator complex subunit 5</fullName>
    </alternativeName>
</protein>